<dbReference type="Proteomes" id="UP000252086">
    <property type="component" value="Unassembled WGS sequence"/>
</dbReference>
<accession>A0A366D4M3</accession>
<dbReference type="InterPro" id="IPR035919">
    <property type="entry name" value="EAL_sf"/>
</dbReference>
<dbReference type="OrthoDB" id="1316910at2"/>
<dbReference type="GO" id="GO:0016020">
    <property type="term" value="C:membrane"/>
    <property type="evidence" value="ECO:0007669"/>
    <property type="project" value="UniProtKB-SubCell"/>
</dbReference>
<protein>
    <recommendedName>
        <fullName evidence="2">cyclic-guanylate-specific phosphodiesterase</fullName>
        <ecNumber evidence="2">3.1.4.52</ecNumber>
    </recommendedName>
</protein>
<dbReference type="Pfam" id="PF00990">
    <property type="entry name" value="GGDEF"/>
    <property type="match status" value="1"/>
</dbReference>
<proteinExistence type="predicted"/>
<comment type="caution">
    <text evidence="11">The sequence shown here is derived from an EMBL/GenBank/DDBJ whole genome shotgun (WGS) entry which is preliminary data.</text>
</comment>
<dbReference type="SUPFAM" id="SSF141868">
    <property type="entry name" value="EAL domain-like"/>
    <property type="match status" value="1"/>
</dbReference>
<feature type="transmembrane region" description="Helical" evidence="7">
    <location>
        <begin position="12"/>
        <end position="30"/>
    </location>
</feature>
<dbReference type="RefSeq" id="WP_113873598.1">
    <property type="nucleotide sequence ID" value="NZ_QNRF01000002.1"/>
</dbReference>
<dbReference type="InterPro" id="IPR043128">
    <property type="entry name" value="Rev_trsase/Diguanyl_cyclase"/>
</dbReference>
<dbReference type="InterPro" id="IPR006189">
    <property type="entry name" value="CHASE_dom"/>
</dbReference>
<dbReference type="EMBL" id="QNRF01000002">
    <property type="protein sequence ID" value="RBO84982.1"/>
    <property type="molecule type" value="Genomic_DNA"/>
</dbReference>
<dbReference type="CDD" id="cd01949">
    <property type="entry name" value="GGDEF"/>
    <property type="match status" value="1"/>
</dbReference>
<dbReference type="Gene3D" id="3.30.450.350">
    <property type="entry name" value="CHASE domain"/>
    <property type="match status" value="1"/>
</dbReference>
<dbReference type="PROSITE" id="PS50839">
    <property type="entry name" value="CHASE"/>
    <property type="match status" value="1"/>
</dbReference>
<dbReference type="Pfam" id="PF03924">
    <property type="entry name" value="CHASE"/>
    <property type="match status" value="1"/>
</dbReference>
<organism evidence="11 12">
    <name type="scientific">Marinomonas aquiplantarum</name>
    <dbReference type="NCBI Taxonomy" id="491951"/>
    <lineage>
        <taxon>Bacteria</taxon>
        <taxon>Pseudomonadati</taxon>
        <taxon>Pseudomonadota</taxon>
        <taxon>Gammaproteobacteria</taxon>
        <taxon>Oceanospirillales</taxon>
        <taxon>Oceanospirillaceae</taxon>
        <taxon>Marinomonas</taxon>
    </lineage>
</organism>
<dbReference type="Pfam" id="PF00563">
    <property type="entry name" value="EAL"/>
    <property type="match status" value="1"/>
</dbReference>
<feature type="domain" description="CHASE" evidence="8">
    <location>
        <begin position="105"/>
        <end position="199"/>
    </location>
</feature>
<sequence length="734" mass="82195">MKQARLKQPLALVIVSIAFCFIVLLGGYWTQSASNSIVHQKSSILNGLSRSQASALERRLASAFTSAKIMSYEVELHNGDSPWFDSYANRLIESIGGIENIQLAPNGIIEKIYPLAGNETAIGLDIINSTPYHETTQQAIITKKMIAIGPVPLVQGGVAVITRAPIYLNQGQDNESFWGLASTLVYLDDLIDATQLKELEQDGYQYELWRPHNDKVERVTLSSSAESLGELRSSSQLVLPVGTWTLTISQNIADELASNQFKGYSVSVIIGFLLSIALYALLIQPLRLSKLVKEKTAALEDLAYRDPLTSLPNRRYLQDNLPNTLYKNQLRSRISAFIYFDLDNFKRINDTVGHDIGDQVLVIIAERLNALKGISDQVVRLGGDEFGILLGDIKSTEEAEAFATKILKSVHNPIKFNQREFTLSTSLGIAMIPEHGYDLVTIMQNADMALYHAKQLGKNQYSLYTESMKVNTYNTIKAEDDLSQALRNQEFVLYYQPQFDLQTNRVIGAEALVRWNHPDKGLIFPNEFIPVAEKTGQIVELGHWVIETGIAYLAERKKAGLSDILLHINLASQQLADPRFVSHVEKLLIQYQVPARQLGFEITETDILEDIKLAKSLLQTLKQMGICIAIDDFGTGYSSLAQLKNLPVDLLKIDRHFVRDITEDENDRNIVEAIIAMAHKLNIKVLAEGIETRQQWQMLADFQCDFGQGFYVSRAVSAEDFNKAPPIVHHDQET</sequence>
<evidence type="ECO:0000256" key="7">
    <source>
        <dbReference type="SAM" id="Phobius"/>
    </source>
</evidence>
<dbReference type="InterPro" id="IPR029787">
    <property type="entry name" value="Nucleotide_cyclase"/>
</dbReference>
<dbReference type="SUPFAM" id="SSF55073">
    <property type="entry name" value="Nucleotide cyclase"/>
    <property type="match status" value="1"/>
</dbReference>
<feature type="transmembrane region" description="Helical" evidence="7">
    <location>
        <begin position="264"/>
        <end position="283"/>
    </location>
</feature>
<dbReference type="InterPro" id="IPR001633">
    <property type="entry name" value="EAL_dom"/>
</dbReference>
<feature type="domain" description="GGDEF" evidence="10">
    <location>
        <begin position="333"/>
        <end position="466"/>
    </location>
</feature>
<reference evidence="11 12" key="1">
    <citation type="submission" date="2018-06" db="EMBL/GenBank/DDBJ databases">
        <title>Genomic Encyclopedia of Type Strains, Phase III (KMG-III): the genomes of soil and plant-associated and newly described type strains.</title>
        <authorList>
            <person name="Whitman W."/>
        </authorList>
    </citation>
    <scope>NUCLEOTIDE SEQUENCE [LARGE SCALE GENOMIC DNA]</scope>
    <source>
        <strain evidence="11 12">CECT 7732</strain>
    </source>
</reference>
<comment type="subcellular location">
    <subcellularLocation>
        <location evidence="1">Membrane</location>
    </subcellularLocation>
</comment>
<dbReference type="PROSITE" id="PS50887">
    <property type="entry name" value="GGDEF"/>
    <property type="match status" value="1"/>
</dbReference>
<dbReference type="InterPro" id="IPR050706">
    <property type="entry name" value="Cyclic-di-GMP_PDE-like"/>
</dbReference>
<dbReference type="PANTHER" id="PTHR33121:SF70">
    <property type="entry name" value="SIGNALING PROTEIN YKOW"/>
    <property type="match status" value="1"/>
</dbReference>
<dbReference type="PROSITE" id="PS50883">
    <property type="entry name" value="EAL"/>
    <property type="match status" value="1"/>
</dbReference>
<dbReference type="CDD" id="cd01948">
    <property type="entry name" value="EAL"/>
    <property type="match status" value="1"/>
</dbReference>
<evidence type="ECO:0000313" key="12">
    <source>
        <dbReference type="Proteomes" id="UP000252086"/>
    </source>
</evidence>
<evidence type="ECO:0000256" key="4">
    <source>
        <dbReference type="ARBA" id="ARBA00022692"/>
    </source>
</evidence>
<evidence type="ECO:0000313" key="11">
    <source>
        <dbReference type="EMBL" id="RBO84982.1"/>
    </source>
</evidence>
<evidence type="ECO:0000256" key="5">
    <source>
        <dbReference type="ARBA" id="ARBA00022989"/>
    </source>
</evidence>
<dbReference type="NCBIfam" id="TIGR00254">
    <property type="entry name" value="GGDEF"/>
    <property type="match status" value="1"/>
</dbReference>
<keyword evidence="6 7" id="KW-0472">Membrane</keyword>
<dbReference type="InterPro" id="IPR000160">
    <property type="entry name" value="GGDEF_dom"/>
</dbReference>
<evidence type="ECO:0000256" key="2">
    <source>
        <dbReference type="ARBA" id="ARBA00012282"/>
    </source>
</evidence>
<gene>
    <name evidence="11" type="ORF">DFP76_102384</name>
</gene>
<keyword evidence="12" id="KW-1185">Reference proteome</keyword>
<keyword evidence="4 7" id="KW-0812">Transmembrane</keyword>
<name>A0A366D4M3_9GAMM</name>
<dbReference type="GO" id="GO:0071111">
    <property type="term" value="F:cyclic-guanylate-specific phosphodiesterase activity"/>
    <property type="evidence" value="ECO:0007669"/>
    <property type="project" value="UniProtKB-EC"/>
</dbReference>
<evidence type="ECO:0000256" key="1">
    <source>
        <dbReference type="ARBA" id="ARBA00004370"/>
    </source>
</evidence>
<dbReference type="EC" id="3.1.4.52" evidence="2"/>
<feature type="domain" description="EAL" evidence="9">
    <location>
        <begin position="475"/>
        <end position="729"/>
    </location>
</feature>
<dbReference type="Gene3D" id="3.30.70.270">
    <property type="match status" value="1"/>
</dbReference>
<keyword evidence="5 7" id="KW-1133">Transmembrane helix</keyword>
<evidence type="ECO:0000256" key="6">
    <source>
        <dbReference type="ARBA" id="ARBA00023136"/>
    </source>
</evidence>
<evidence type="ECO:0000259" key="10">
    <source>
        <dbReference type="PROSITE" id="PS50887"/>
    </source>
</evidence>
<dbReference type="FunFam" id="3.20.20.450:FF:000001">
    <property type="entry name" value="Cyclic di-GMP phosphodiesterase yahA"/>
    <property type="match status" value="1"/>
</dbReference>
<dbReference type="GO" id="GO:0007165">
    <property type="term" value="P:signal transduction"/>
    <property type="evidence" value="ECO:0007669"/>
    <property type="project" value="UniProtKB-ARBA"/>
</dbReference>
<evidence type="ECO:0000259" key="9">
    <source>
        <dbReference type="PROSITE" id="PS50883"/>
    </source>
</evidence>
<dbReference type="SMART" id="SM00052">
    <property type="entry name" value="EAL"/>
    <property type="match status" value="1"/>
</dbReference>
<dbReference type="AlphaFoldDB" id="A0A366D4M3"/>
<evidence type="ECO:0000259" key="8">
    <source>
        <dbReference type="PROSITE" id="PS50839"/>
    </source>
</evidence>
<keyword evidence="3" id="KW-0973">c-di-GMP</keyword>
<evidence type="ECO:0000256" key="3">
    <source>
        <dbReference type="ARBA" id="ARBA00022636"/>
    </source>
</evidence>
<dbReference type="SMART" id="SM01079">
    <property type="entry name" value="CHASE"/>
    <property type="match status" value="1"/>
</dbReference>
<dbReference type="Gene3D" id="3.20.20.450">
    <property type="entry name" value="EAL domain"/>
    <property type="match status" value="1"/>
</dbReference>
<dbReference type="SMART" id="SM00267">
    <property type="entry name" value="GGDEF"/>
    <property type="match status" value="1"/>
</dbReference>
<dbReference type="PANTHER" id="PTHR33121">
    <property type="entry name" value="CYCLIC DI-GMP PHOSPHODIESTERASE PDEF"/>
    <property type="match status" value="1"/>
</dbReference>
<dbReference type="InterPro" id="IPR042240">
    <property type="entry name" value="CHASE_sf"/>
</dbReference>